<evidence type="ECO:0000256" key="2">
    <source>
        <dbReference type="SAM" id="Phobius"/>
    </source>
</evidence>
<keyword evidence="4" id="KW-1185">Reference proteome</keyword>
<evidence type="ECO:0000313" key="3">
    <source>
        <dbReference type="EMBL" id="MCO1658240.1"/>
    </source>
</evidence>
<dbReference type="EMBL" id="JAGSOV010000052">
    <property type="protein sequence ID" value="MCO1658240.1"/>
    <property type="molecule type" value="Genomic_DNA"/>
</dbReference>
<feature type="transmembrane region" description="Helical" evidence="2">
    <location>
        <begin position="71"/>
        <end position="93"/>
    </location>
</feature>
<feature type="transmembrane region" description="Helical" evidence="2">
    <location>
        <begin position="217"/>
        <end position="238"/>
    </location>
</feature>
<reference evidence="3" key="1">
    <citation type="submission" date="2021-04" db="EMBL/GenBank/DDBJ databases">
        <title>Pseudonocardia sp. nov., isolated from sandy soil of mangrove forest.</title>
        <authorList>
            <person name="Zan Z."/>
            <person name="Huang R."/>
            <person name="Liu W."/>
        </authorList>
    </citation>
    <scope>NUCLEOTIDE SEQUENCE</scope>
    <source>
        <strain evidence="3">S2-4</strain>
    </source>
</reference>
<dbReference type="RefSeq" id="WP_252441947.1">
    <property type="nucleotide sequence ID" value="NZ_JAGSOV010000052.1"/>
</dbReference>
<dbReference type="PANTHER" id="PTHR40761:SF1">
    <property type="entry name" value="CONSERVED INTEGRAL MEMBRANE ALANINE VALINE AND LEUCINE RICH PROTEIN-RELATED"/>
    <property type="match status" value="1"/>
</dbReference>
<evidence type="ECO:0008006" key="5">
    <source>
        <dbReference type="Google" id="ProtNLM"/>
    </source>
</evidence>
<keyword evidence="2" id="KW-0472">Membrane</keyword>
<keyword evidence="2" id="KW-0812">Transmembrane</keyword>
<feature type="transmembrane region" description="Helical" evidence="2">
    <location>
        <begin position="191"/>
        <end position="211"/>
    </location>
</feature>
<protein>
    <recommendedName>
        <fullName evidence="5">Magnesium transporter NIPA</fullName>
    </recommendedName>
</protein>
<accession>A0ABT1A5D9</accession>
<feature type="transmembrane region" description="Helical" evidence="2">
    <location>
        <begin position="129"/>
        <end position="146"/>
    </location>
</feature>
<feature type="transmembrane region" description="Helical" evidence="2">
    <location>
        <begin position="47"/>
        <end position="64"/>
    </location>
</feature>
<feature type="region of interest" description="Disordered" evidence="1">
    <location>
        <begin position="305"/>
        <end position="325"/>
    </location>
</feature>
<proteinExistence type="predicted"/>
<dbReference type="Proteomes" id="UP001165283">
    <property type="component" value="Unassembled WGS sequence"/>
</dbReference>
<organism evidence="3 4">
    <name type="scientific">Pseudonocardia humida</name>
    <dbReference type="NCBI Taxonomy" id="2800819"/>
    <lineage>
        <taxon>Bacteria</taxon>
        <taxon>Bacillati</taxon>
        <taxon>Actinomycetota</taxon>
        <taxon>Actinomycetes</taxon>
        <taxon>Pseudonocardiales</taxon>
        <taxon>Pseudonocardiaceae</taxon>
        <taxon>Pseudonocardia</taxon>
    </lineage>
</organism>
<evidence type="ECO:0000256" key="1">
    <source>
        <dbReference type="SAM" id="MobiDB-lite"/>
    </source>
</evidence>
<keyword evidence="2" id="KW-1133">Transmembrane helix</keyword>
<gene>
    <name evidence="3" type="ORF">KDL28_24565</name>
</gene>
<sequence length="325" mass="32327">MSYLILIVSVLAYATGIVAQSYAARQTEQRSGVDPGLLVRLAGQKVYLFGFASQVVGFGLAFLARADLPLFLVQAASTSAVGVATLIGVLVLGWRPRPIELGILVVLAIGLIMLVSAAEPGVAREMPTAVAWMLVGTVVLVALAAIPVGKLNGSTGAVAHGVLAGVAFAVLAIASRPLAAGPLLEIPLQPLFYLVVVSALVGQWLLAAALQRGSAPAAAASMDAVTAVVSSIVGLTVLGDQIVAGQGAWVAVGLVLVVLAVIGFGLFSSQHTAAPAGAAGATAPVPAAGTEAAIVEEAVQDAAHEAVGAEPAGPAEPRPGGARGR</sequence>
<feature type="transmembrane region" description="Helical" evidence="2">
    <location>
        <begin position="247"/>
        <end position="267"/>
    </location>
</feature>
<name>A0ABT1A5D9_9PSEU</name>
<feature type="transmembrane region" description="Helical" evidence="2">
    <location>
        <begin position="99"/>
        <end position="117"/>
    </location>
</feature>
<evidence type="ECO:0000313" key="4">
    <source>
        <dbReference type="Proteomes" id="UP001165283"/>
    </source>
</evidence>
<feature type="transmembrane region" description="Helical" evidence="2">
    <location>
        <begin position="158"/>
        <end position="179"/>
    </location>
</feature>
<comment type="caution">
    <text evidence="3">The sequence shown here is derived from an EMBL/GenBank/DDBJ whole genome shotgun (WGS) entry which is preliminary data.</text>
</comment>
<dbReference type="PANTHER" id="PTHR40761">
    <property type="entry name" value="CONSERVED INTEGRAL MEMBRANE ALANINE VALINE AND LEUCINE RICH PROTEIN-RELATED"/>
    <property type="match status" value="1"/>
</dbReference>